<dbReference type="SUPFAM" id="SSF53448">
    <property type="entry name" value="Nucleotide-diphospho-sugar transferases"/>
    <property type="match status" value="1"/>
</dbReference>
<name>A0AAD3H9V9_9STRA</name>
<dbReference type="InterPro" id="IPR050587">
    <property type="entry name" value="GNT1/Glycosyltrans_8"/>
</dbReference>
<evidence type="ECO:0000313" key="1">
    <source>
        <dbReference type="EMBL" id="GFH55745.1"/>
    </source>
</evidence>
<evidence type="ECO:0008006" key="3">
    <source>
        <dbReference type="Google" id="ProtNLM"/>
    </source>
</evidence>
<gene>
    <name evidence="1" type="ORF">CTEN210_12221</name>
</gene>
<protein>
    <recommendedName>
        <fullName evidence="3">Hexosyltransferase</fullName>
    </recommendedName>
</protein>
<dbReference type="Gene3D" id="3.90.550.10">
    <property type="entry name" value="Spore Coat Polysaccharide Biosynthesis Protein SpsA, Chain A"/>
    <property type="match status" value="1"/>
</dbReference>
<dbReference type="EMBL" id="BLLK01000051">
    <property type="protein sequence ID" value="GFH55745.1"/>
    <property type="molecule type" value="Genomic_DNA"/>
</dbReference>
<dbReference type="PANTHER" id="PTHR11183">
    <property type="entry name" value="GLYCOGENIN SUBFAMILY MEMBER"/>
    <property type="match status" value="1"/>
</dbReference>
<sequence length="498" mass="58491">MFMGILNSKALGTVTNDKSMNDAKEQMNVEEVQVDERKLFNEEQDEAKFNAEEQNADEEQIADAEEVKEVSMQTIFKPSLNATEPSSPYAYVWVMGGINENKPAYKGFIWDILISARLLGKTGSTADKWLYVRMSPESNREEIPEEDYKLLSAHGIRIIHLKKSRTESFGQITYDKFHILNMTDYKRVMFLDADTIPLTNMDYFFHLSDPDHKETPTLLKPFFLYATLREPAQGGMYMVEPSTWIYEKYVETVKDQHEKAKDLPYPHFNKGMGWGYHFKNHRDYWESISANVTRWNFYAAHIDQGLMFYIAKYIYGNVSIAIGNKLQNWKHVEGRKKPRLDGVYFDILDKYQDKHQPPLLAYQFYCDKYKFDRANYKLEGLGKEWKCYPPYNSMAHFAGGRKPWQNELDLHRLHPRPRMNKRYTQNYNAATNLWFQELAAMNDEYKLGIDFENWNTKVLPIMKESPLGARALFKDQEEVISNVGQDIEEHKEMVTRSE</sequence>
<proteinExistence type="predicted"/>
<keyword evidence="2" id="KW-1185">Reference proteome</keyword>
<comment type="caution">
    <text evidence="1">The sequence shown here is derived from an EMBL/GenBank/DDBJ whole genome shotgun (WGS) entry which is preliminary data.</text>
</comment>
<organism evidence="1 2">
    <name type="scientific">Chaetoceros tenuissimus</name>
    <dbReference type="NCBI Taxonomy" id="426638"/>
    <lineage>
        <taxon>Eukaryota</taxon>
        <taxon>Sar</taxon>
        <taxon>Stramenopiles</taxon>
        <taxon>Ochrophyta</taxon>
        <taxon>Bacillariophyta</taxon>
        <taxon>Coscinodiscophyceae</taxon>
        <taxon>Chaetocerotophycidae</taxon>
        <taxon>Chaetocerotales</taxon>
        <taxon>Chaetocerotaceae</taxon>
        <taxon>Chaetoceros</taxon>
    </lineage>
</organism>
<evidence type="ECO:0000313" key="2">
    <source>
        <dbReference type="Proteomes" id="UP001054902"/>
    </source>
</evidence>
<dbReference type="AlphaFoldDB" id="A0AAD3H9V9"/>
<dbReference type="Proteomes" id="UP001054902">
    <property type="component" value="Unassembled WGS sequence"/>
</dbReference>
<reference evidence="1 2" key="1">
    <citation type="journal article" date="2021" name="Sci. Rep.">
        <title>The genome of the diatom Chaetoceros tenuissimus carries an ancient integrated fragment of an extant virus.</title>
        <authorList>
            <person name="Hongo Y."/>
            <person name="Kimura K."/>
            <person name="Takaki Y."/>
            <person name="Yoshida Y."/>
            <person name="Baba S."/>
            <person name="Kobayashi G."/>
            <person name="Nagasaki K."/>
            <person name="Hano T."/>
            <person name="Tomaru Y."/>
        </authorList>
    </citation>
    <scope>NUCLEOTIDE SEQUENCE [LARGE SCALE GENOMIC DNA]</scope>
    <source>
        <strain evidence="1 2">NIES-3715</strain>
    </source>
</reference>
<dbReference type="InterPro" id="IPR029044">
    <property type="entry name" value="Nucleotide-diphossugar_trans"/>
</dbReference>
<accession>A0AAD3H9V9</accession>